<dbReference type="GeneID" id="30912137"/>
<evidence type="ECO:0000313" key="12">
    <source>
        <dbReference type="Proteomes" id="UP000092716"/>
    </source>
</evidence>
<keyword evidence="4" id="KW-0433">Leucine-rich repeat</keyword>
<name>A0A1B1E754_9APIC</name>
<dbReference type="KEGG" id="pcot:PCOAH_00054030"/>
<dbReference type="PROSITE" id="PS51450">
    <property type="entry name" value="LRR"/>
    <property type="match status" value="2"/>
</dbReference>
<evidence type="ECO:0000256" key="2">
    <source>
        <dbReference type="ARBA" id="ARBA00004496"/>
    </source>
</evidence>
<evidence type="ECO:0000256" key="7">
    <source>
        <dbReference type="ARBA" id="ARBA00023273"/>
    </source>
</evidence>
<keyword evidence="6" id="KW-0969">Cilium</keyword>
<dbReference type="InterPro" id="IPR032675">
    <property type="entry name" value="LRR_dom_sf"/>
</dbReference>
<evidence type="ECO:0000256" key="6">
    <source>
        <dbReference type="ARBA" id="ARBA00023069"/>
    </source>
</evidence>
<dbReference type="PANTHER" id="PTHR45973:SF9">
    <property type="entry name" value="LEUCINE-RICH REPEAT-CONTAINING PROTEIN 46"/>
    <property type="match status" value="1"/>
</dbReference>
<dbReference type="EMBL" id="CP016252">
    <property type="protein sequence ID" value="ANQ10835.1"/>
    <property type="molecule type" value="Genomic_DNA"/>
</dbReference>
<evidence type="ECO:0000259" key="10">
    <source>
        <dbReference type="Pfam" id="PF23602"/>
    </source>
</evidence>
<evidence type="ECO:0000256" key="8">
    <source>
        <dbReference type="ARBA" id="ARBA00049982"/>
    </source>
</evidence>
<dbReference type="FunFam" id="3.80.10.10:FF:000052">
    <property type="entry name" value="Leucine rich repeat containing 6"/>
    <property type="match status" value="1"/>
</dbReference>
<keyword evidence="3" id="KW-0963">Cytoplasm</keyword>
<dbReference type="VEuPathDB" id="PlasmoDB:PCOAH_00054030"/>
<feature type="region of interest" description="Disordered" evidence="9">
    <location>
        <begin position="324"/>
        <end position="373"/>
    </location>
</feature>
<evidence type="ECO:0000256" key="3">
    <source>
        <dbReference type="ARBA" id="ARBA00022490"/>
    </source>
</evidence>
<comment type="similarity">
    <text evidence="8">Belongs to the tilB family.</text>
</comment>
<dbReference type="Proteomes" id="UP000092716">
    <property type="component" value="Chromosome 14"/>
</dbReference>
<proteinExistence type="inferred from homology"/>
<evidence type="ECO:0000256" key="5">
    <source>
        <dbReference type="ARBA" id="ARBA00022737"/>
    </source>
</evidence>
<dbReference type="InterPro" id="IPR056496">
    <property type="entry name" value="CS_DNAAF11_C"/>
</dbReference>
<sequence length="444" mass="50979">MKIDLELIKSKSEHNEGLLEDLEEVALHQLQIKKIEFLNTHCRNLKILLLQNNLIEKIENLHQLKKLEYLNLALNNITLVENLHGCESLRKLDLTLNFIDVTTIEASVTNLKKNENLRELYLMGNPCAKWEHLKLFVILHLGQLEVLDGSDILTSDRIMARQRSETVWNSLQDERKKQKQKGINQSEHYDSINQRKEIYEEIEREEVKNARTDERKERAPREVLPPYTDEGDIRQCNEGHYKFLFDEYSSNKHTFLKLFLPKYLCNSLIQVDVNVNYVRCVIKDKLFQVKLSDAILTDLTKISRKKYTGELHIKMTKKNYKKNKIFEGDPTSEGDSPPLVSHSLLSPRSSSTSSASSASSTSSASSASSTSSTSSFFKKEYPIYANRRRRTANSSLALPSEAKGDFLLQAKETKYSSSVMNAIPSLEEIPKRTLPTMEMAQHGK</sequence>
<dbReference type="Pfam" id="PF23602">
    <property type="entry name" value="CS_DNAAF11_C"/>
    <property type="match status" value="1"/>
</dbReference>
<gene>
    <name evidence="11" type="ORF">PCOAH_00054030</name>
</gene>
<keyword evidence="7" id="KW-0966">Cell projection</keyword>
<comment type="subcellular location">
    <subcellularLocation>
        <location evidence="1">Cell projection</location>
        <location evidence="1">Cilium</location>
    </subcellularLocation>
    <subcellularLocation>
        <location evidence="2">Cytoplasm</location>
    </subcellularLocation>
</comment>
<evidence type="ECO:0000256" key="4">
    <source>
        <dbReference type="ARBA" id="ARBA00022614"/>
    </source>
</evidence>
<dbReference type="OrthoDB" id="10250990at2759"/>
<evidence type="ECO:0000256" key="9">
    <source>
        <dbReference type="SAM" id="MobiDB-lite"/>
    </source>
</evidence>
<feature type="compositionally biased region" description="Low complexity" evidence="9">
    <location>
        <begin position="336"/>
        <end position="373"/>
    </location>
</feature>
<keyword evidence="12" id="KW-1185">Reference proteome</keyword>
<dbReference type="InterPro" id="IPR050576">
    <property type="entry name" value="Cilia_flagella_integrity"/>
</dbReference>
<dbReference type="SUPFAM" id="SSF52058">
    <property type="entry name" value="L domain-like"/>
    <property type="match status" value="1"/>
</dbReference>
<accession>A0A1B1E754</accession>
<reference evidence="12" key="1">
    <citation type="submission" date="2016-06" db="EMBL/GenBank/DDBJ databases">
        <title>First high quality genome sequence of Plasmodium coatneyi using continuous long reads from single molecule, real-time sequencing.</title>
        <authorList>
            <person name="Chien J.-T."/>
            <person name="Pakala S.B."/>
            <person name="Geraldo J.A."/>
            <person name="Lapp S.A."/>
            <person name="Barnwell J.W."/>
            <person name="Kissinger J.C."/>
            <person name="Galinski M.R."/>
            <person name="Humphrey J.C."/>
        </authorList>
    </citation>
    <scope>NUCLEOTIDE SEQUENCE [LARGE SCALE GENOMIC DNA]</scope>
    <source>
        <strain evidence="12">Hackeri</strain>
    </source>
</reference>
<dbReference type="GO" id="GO:0005929">
    <property type="term" value="C:cilium"/>
    <property type="evidence" value="ECO:0007669"/>
    <property type="project" value="UniProtKB-SubCell"/>
</dbReference>
<dbReference type="SMART" id="SM00365">
    <property type="entry name" value="LRR_SD22"/>
    <property type="match status" value="4"/>
</dbReference>
<dbReference type="InterPro" id="IPR001611">
    <property type="entry name" value="Leu-rich_rpt"/>
</dbReference>
<protein>
    <recommendedName>
        <fullName evidence="10">Dynein axonemal assembly factor 11-like CS domain-containing protein</fullName>
    </recommendedName>
</protein>
<evidence type="ECO:0000313" key="11">
    <source>
        <dbReference type="EMBL" id="ANQ10835.1"/>
    </source>
</evidence>
<dbReference type="PANTHER" id="PTHR45973">
    <property type="entry name" value="PROTEIN PHOSPHATASE 1 REGULATORY SUBUNIT SDS22-RELATED"/>
    <property type="match status" value="1"/>
</dbReference>
<dbReference type="Gene3D" id="3.80.10.10">
    <property type="entry name" value="Ribonuclease Inhibitor"/>
    <property type="match status" value="1"/>
</dbReference>
<organism evidence="11 12">
    <name type="scientific">Plasmodium coatneyi</name>
    <dbReference type="NCBI Taxonomy" id="208452"/>
    <lineage>
        <taxon>Eukaryota</taxon>
        <taxon>Sar</taxon>
        <taxon>Alveolata</taxon>
        <taxon>Apicomplexa</taxon>
        <taxon>Aconoidasida</taxon>
        <taxon>Haemosporida</taxon>
        <taxon>Plasmodiidae</taxon>
        <taxon>Plasmodium</taxon>
    </lineage>
</organism>
<evidence type="ECO:0000256" key="1">
    <source>
        <dbReference type="ARBA" id="ARBA00004138"/>
    </source>
</evidence>
<feature type="domain" description="Dynein axonemal assembly factor 11-like CS" evidence="10">
    <location>
        <begin position="195"/>
        <end position="317"/>
    </location>
</feature>
<keyword evidence="5" id="KW-0677">Repeat</keyword>
<dbReference type="RefSeq" id="XP_019917530.1">
    <property type="nucleotide sequence ID" value="XM_020062183.1"/>
</dbReference>
<dbReference type="GO" id="GO:0005737">
    <property type="term" value="C:cytoplasm"/>
    <property type="evidence" value="ECO:0007669"/>
    <property type="project" value="UniProtKB-SubCell"/>
</dbReference>
<dbReference type="AlphaFoldDB" id="A0A1B1E754"/>